<dbReference type="OrthoDB" id="2330282at2759"/>
<gene>
    <name evidence="1" type="ORF">C1645_811370</name>
</gene>
<evidence type="ECO:0000313" key="1">
    <source>
        <dbReference type="EMBL" id="RIA99563.1"/>
    </source>
</evidence>
<accession>A0A397TMY8</accession>
<sequence>MTFPIFNLFRRLNFSQEILHNSSSNKVSPLLPMECIQQIIEYLLQEKQGLYSSLLINRYWCKIVIPYLWKRPFELCSSKNRLKLFRTYLLCFDQEELDSLSIRMLDALYIFNIFPKKRNPLFDYFIFLQKVSSIEIEDIILPIYNKLAINKTSKISLEYRNEIPKFEKIIFHHIFKYSINLNQFNLDHWMKGEVVPIDEGNNNHLVYPGLYGINKFKIKNIGVMVGGKSELFEFISRFCMNMTCIEISLHTLDYLKENIIKIINNLIKSQKHLYEFSISHVSQINVIDPIMESLYSYQRKYLTTLSFTYVKFTEYSLNILVKLERLNDLSLIFCANVTKNILNQNLRLERLRILCVQSFHHMLLEILNVYGESLRVLDLNIHCKLFQKKIVALCPNIIELNINSSLI</sequence>
<dbReference type="SUPFAM" id="SSF52047">
    <property type="entry name" value="RNI-like"/>
    <property type="match status" value="1"/>
</dbReference>
<name>A0A397TMY8_9GLOM</name>
<evidence type="ECO:0000313" key="2">
    <source>
        <dbReference type="Proteomes" id="UP000265703"/>
    </source>
</evidence>
<keyword evidence="2" id="KW-1185">Reference proteome</keyword>
<dbReference type="AlphaFoldDB" id="A0A397TMY8"/>
<evidence type="ECO:0008006" key="3">
    <source>
        <dbReference type="Google" id="ProtNLM"/>
    </source>
</evidence>
<proteinExistence type="predicted"/>
<dbReference type="Proteomes" id="UP000265703">
    <property type="component" value="Unassembled WGS sequence"/>
</dbReference>
<reference evidence="1 2" key="1">
    <citation type="submission" date="2018-06" db="EMBL/GenBank/DDBJ databases">
        <title>Comparative genomics reveals the genomic features of Rhizophagus irregularis, R. cerebriforme, R. diaphanum and Gigaspora rosea, and their symbiotic lifestyle signature.</title>
        <authorList>
            <person name="Morin E."/>
            <person name="San Clemente H."/>
            <person name="Chen E.C.H."/>
            <person name="De La Providencia I."/>
            <person name="Hainaut M."/>
            <person name="Kuo A."/>
            <person name="Kohler A."/>
            <person name="Murat C."/>
            <person name="Tang N."/>
            <person name="Roy S."/>
            <person name="Loubradou J."/>
            <person name="Henrissat B."/>
            <person name="Grigoriev I.V."/>
            <person name="Corradi N."/>
            <person name="Roux C."/>
            <person name="Martin F.M."/>
        </authorList>
    </citation>
    <scope>NUCLEOTIDE SEQUENCE [LARGE SCALE GENOMIC DNA]</scope>
    <source>
        <strain evidence="1 2">DAOM 227022</strain>
    </source>
</reference>
<protein>
    <recommendedName>
        <fullName evidence="3">F-box domain-containing protein</fullName>
    </recommendedName>
</protein>
<organism evidence="1 2">
    <name type="scientific">Glomus cerebriforme</name>
    <dbReference type="NCBI Taxonomy" id="658196"/>
    <lineage>
        <taxon>Eukaryota</taxon>
        <taxon>Fungi</taxon>
        <taxon>Fungi incertae sedis</taxon>
        <taxon>Mucoromycota</taxon>
        <taxon>Glomeromycotina</taxon>
        <taxon>Glomeromycetes</taxon>
        <taxon>Glomerales</taxon>
        <taxon>Glomeraceae</taxon>
        <taxon>Glomus</taxon>
    </lineage>
</organism>
<dbReference type="STRING" id="658196.A0A397TMY8"/>
<dbReference type="EMBL" id="QKYT01000003">
    <property type="protein sequence ID" value="RIA99563.1"/>
    <property type="molecule type" value="Genomic_DNA"/>
</dbReference>
<comment type="caution">
    <text evidence="1">The sequence shown here is derived from an EMBL/GenBank/DDBJ whole genome shotgun (WGS) entry which is preliminary data.</text>
</comment>